<dbReference type="PANTHER" id="PTHR28236:SF1">
    <property type="entry name" value="LARGE RIBOSOMAL SUBUNIT PROTEIN ML53"/>
    <property type="match status" value="1"/>
</dbReference>
<dbReference type="AlphaFoldDB" id="U4LCQ7"/>
<comment type="subcellular location">
    <subcellularLocation>
        <location evidence="1">Mitochondrion</location>
    </subcellularLocation>
</comment>
<gene>
    <name evidence="7" type="ORF">PCON_07671</name>
</gene>
<evidence type="ECO:0000256" key="6">
    <source>
        <dbReference type="ARBA" id="ARBA00035180"/>
    </source>
</evidence>
<evidence type="ECO:0000313" key="7">
    <source>
        <dbReference type="EMBL" id="CCX29874.1"/>
    </source>
</evidence>
<accession>U4LCQ7</accession>
<dbReference type="Proteomes" id="UP000018144">
    <property type="component" value="Unassembled WGS sequence"/>
</dbReference>
<dbReference type="eggNOG" id="ENOG502S452">
    <property type="taxonomic scope" value="Eukaryota"/>
</dbReference>
<dbReference type="PANTHER" id="PTHR28236">
    <property type="entry name" value="54S RIBOSOMAL PROTEIN L44, MITOCHONDRIAL"/>
    <property type="match status" value="1"/>
</dbReference>
<dbReference type="Gene3D" id="3.40.30.10">
    <property type="entry name" value="Glutaredoxin"/>
    <property type="match status" value="1"/>
</dbReference>
<sequence>MITRHLTNCAISFNPFTKAGKTARIFASLLPPDARMNGMKIATTVLPRESQIGGIVDVTFKDGHNIKLDTSKMSVNDLVEEMDRHSRGLERKDDLSG</sequence>
<comment type="similarity">
    <text evidence="2">Belongs to the mitochondrion-specific ribosomal protein mL53 family.</text>
</comment>
<dbReference type="FunFam" id="3.40.30.10:FF:000260">
    <property type="entry name" value="Mitochondrial ribosomal protein L44"/>
    <property type="match status" value="1"/>
</dbReference>
<proteinExistence type="inferred from homology"/>
<dbReference type="OMA" id="MDFNCSK"/>
<dbReference type="GO" id="GO:0003735">
    <property type="term" value="F:structural constituent of ribosome"/>
    <property type="evidence" value="ECO:0007669"/>
    <property type="project" value="TreeGrafter"/>
</dbReference>
<evidence type="ECO:0000313" key="8">
    <source>
        <dbReference type="Proteomes" id="UP000018144"/>
    </source>
</evidence>
<evidence type="ECO:0000256" key="3">
    <source>
        <dbReference type="ARBA" id="ARBA00022980"/>
    </source>
</evidence>
<keyword evidence="3 7" id="KW-0689">Ribosomal protein</keyword>
<keyword evidence="8" id="KW-1185">Reference proteome</keyword>
<dbReference type="STRING" id="1076935.U4LCQ7"/>
<dbReference type="OrthoDB" id="4136894at2759"/>
<evidence type="ECO:0000256" key="5">
    <source>
        <dbReference type="ARBA" id="ARBA00023274"/>
    </source>
</evidence>
<organism evidence="7 8">
    <name type="scientific">Pyronema omphalodes (strain CBS 100304)</name>
    <name type="common">Pyronema confluens</name>
    <dbReference type="NCBI Taxonomy" id="1076935"/>
    <lineage>
        <taxon>Eukaryota</taxon>
        <taxon>Fungi</taxon>
        <taxon>Dikarya</taxon>
        <taxon>Ascomycota</taxon>
        <taxon>Pezizomycotina</taxon>
        <taxon>Pezizomycetes</taxon>
        <taxon>Pezizales</taxon>
        <taxon>Pyronemataceae</taxon>
        <taxon>Pyronema</taxon>
    </lineage>
</organism>
<keyword evidence="4" id="KW-0496">Mitochondrion</keyword>
<dbReference type="GO" id="GO:0005762">
    <property type="term" value="C:mitochondrial large ribosomal subunit"/>
    <property type="evidence" value="ECO:0007669"/>
    <property type="project" value="TreeGrafter"/>
</dbReference>
<dbReference type="InterPro" id="IPR019716">
    <property type="entry name" value="Ribosomal_mL53"/>
</dbReference>
<evidence type="ECO:0000256" key="2">
    <source>
        <dbReference type="ARBA" id="ARBA00005557"/>
    </source>
</evidence>
<dbReference type="InterPro" id="IPR042776">
    <property type="entry name" value="Ribosomal_mL53_fung"/>
</dbReference>
<dbReference type="EMBL" id="HF935391">
    <property type="protein sequence ID" value="CCX29874.1"/>
    <property type="molecule type" value="Genomic_DNA"/>
</dbReference>
<evidence type="ECO:0000256" key="4">
    <source>
        <dbReference type="ARBA" id="ARBA00023128"/>
    </source>
</evidence>
<evidence type="ECO:0000256" key="1">
    <source>
        <dbReference type="ARBA" id="ARBA00004173"/>
    </source>
</evidence>
<name>U4LCQ7_PYROM</name>
<protein>
    <recommendedName>
        <fullName evidence="6">Large ribosomal subunit protein mL53</fullName>
    </recommendedName>
</protein>
<dbReference type="Pfam" id="PF10780">
    <property type="entry name" value="MRP_L53"/>
    <property type="match status" value="1"/>
</dbReference>
<keyword evidence="5" id="KW-0687">Ribonucleoprotein</keyword>
<reference evidence="7 8" key="1">
    <citation type="journal article" date="2013" name="PLoS Genet.">
        <title>The genome and development-dependent transcriptomes of Pyronema confluens: a window into fungal evolution.</title>
        <authorList>
            <person name="Traeger S."/>
            <person name="Altegoer F."/>
            <person name="Freitag M."/>
            <person name="Gabaldon T."/>
            <person name="Kempken F."/>
            <person name="Kumar A."/>
            <person name="Marcet-Houben M."/>
            <person name="Poggeler S."/>
            <person name="Stajich J.E."/>
            <person name="Nowrousian M."/>
        </authorList>
    </citation>
    <scope>NUCLEOTIDE SEQUENCE [LARGE SCALE GENOMIC DNA]</scope>
    <source>
        <strain evidence="8">CBS 100304</strain>
        <tissue evidence="7">Vegetative mycelium</tissue>
    </source>
</reference>